<dbReference type="Proteomes" id="UP000005408">
    <property type="component" value="Unassembled WGS sequence"/>
</dbReference>
<feature type="region of interest" description="Disordered" evidence="6">
    <location>
        <begin position="283"/>
        <end position="326"/>
    </location>
</feature>
<evidence type="ECO:0000256" key="4">
    <source>
        <dbReference type="ARBA" id="ARBA00022833"/>
    </source>
</evidence>
<sequence>MATASLTAEYAKSGKAGCKGCGKSIDKGELRIGYVGKANFGATAWYHYDCLWADTDSLKSVDASKSAKVLVQNYDSLKGEDKKKLDKDFPKFCKEASTKASKAEPKPKSDLAAEYAPSAKSNCKGCSKPIGKSTLRVGFPGKANFGATAWYHYDCVWKESVLLAPIDTSQSLEETVDGFEKLKNEDQTKLSSDLKKNCKAAAEKEPPLPPKMAADYAKSDKSECKSCATKIAKNALRVGFTGKANFGAVAWYHVDCLKKCPQEYSKGIKADTPLEELVDGFDKLNKDDQKKVEKEVKALASPTGAPKRKSEGEESAKASPAKKGRK</sequence>
<dbReference type="GO" id="GO:0003690">
    <property type="term" value="F:double-stranded DNA binding"/>
    <property type="evidence" value="ECO:0007669"/>
    <property type="project" value="TreeGrafter"/>
</dbReference>
<feature type="domain" description="PARP-type" evidence="7">
    <location>
        <begin position="212"/>
        <end position="300"/>
    </location>
</feature>
<dbReference type="SMART" id="SM01336">
    <property type="entry name" value="zf-PARP"/>
    <property type="match status" value="3"/>
</dbReference>
<dbReference type="GO" id="GO:0046404">
    <property type="term" value="F:ATP-dependent polydeoxyribonucleotide 5'-hydroxyl-kinase activity"/>
    <property type="evidence" value="ECO:0007669"/>
    <property type="project" value="TreeGrafter"/>
</dbReference>
<dbReference type="PANTHER" id="PTHR12083">
    <property type="entry name" value="BIFUNCTIONAL POLYNUCLEOTIDE PHOSPHATASE/KINASE"/>
    <property type="match status" value="1"/>
</dbReference>
<dbReference type="Pfam" id="PF00645">
    <property type="entry name" value="zf-PARP"/>
    <property type="match status" value="3"/>
</dbReference>
<feature type="domain" description="PARP-type" evidence="7">
    <location>
        <begin position="111"/>
        <end position="194"/>
    </location>
</feature>
<evidence type="ECO:0000256" key="6">
    <source>
        <dbReference type="SAM" id="MobiDB-lite"/>
    </source>
</evidence>
<feature type="compositionally biased region" description="Basic and acidic residues" evidence="6">
    <location>
        <begin position="283"/>
        <end position="297"/>
    </location>
</feature>
<dbReference type="PANTHER" id="PTHR12083:SF9">
    <property type="entry name" value="BIFUNCTIONAL POLYNUCLEOTIDE PHOSPHATASE_KINASE"/>
    <property type="match status" value="1"/>
</dbReference>
<comment type="subcellular location">
    <subcellularLocation>
        <location evidence="1">Nucleus</location>
    </subcellularLocation>
</comment>
<protein>
    <recommendedName>
        <fullName evidence="7">PARP-type domain-containing protein</fullName>
    </recommendedName>
</protein>
<dbReference type="GO" id="GO:0046403">
    <property type="term" value="F:polynucleotide 3'-phosphatase activity"/>
    <property type="evidence" value="ECO:0007669"/>
    <property type="project" value="TreeGrafter"/>
</dbReference>
<dbReference type="GO" id="GO:0008270">
    <property type="term" value="F:zinc ion binding"/>
    <property type="evidence" value="ECO:0007669"/>
    <property type="project" value="UniProtKB-KW"/>
</dbReference>
<keyword evidence="5" id="KW-0539">Nucleus</keyword>
<evidence type="ECO:0000313" key="8">
    <source>
        <dbReference type="EnsemblMetazoa" id="G2925.2:cds"/>
    </source>
</evidence>
<dbReference type="PROSITE" id="PS50064">
    <property type="entry name" value="ZF_PARP_2"/>
    <property type="match status" value="3"/>
</dbReference>
<organism evidence="8 9">
    <name type="scientific">Magallana gigas</name>
    <name type="common">Pacific oyster</name>
    <name type="synonym">Crassostrea gigas</name>
    <dbReference type="NCBI Taxonomy" id="29159"/>
    <lineage>
        <taxon>Eukaryota</taxon>
        <taxon>Metazoa</taxon>
        <taxon>Spiralia</taxon>
        <taxon>Lophotrochozoa</taxon>
        <taxon>Mollusca</taxon>
        <taxon>Bivalvia</taxon>
        <taxon>Autobranchia</taxon>
        <taxon>Pteriomorphia</taxon>
        <taxon>Ostreida</taxon>
        <taxon>Ostreoidea</taxon>
        <taxon>Ostreidae</taxon>
        <taxon>Magallana</taxon>
    </lineage>
</organism>
<dbReference type="EnsemblMetazoa" id="G2925.1">
    <property type="protein sequence ID" value="G2925.1:cds"/>
    <property type="gene ID" value="G2925"/>
</dbReference>
<evidence type="ECO:0000256" key="1">
    <source>
        <dbReference type="ARBA" id="ARBA00004123"/>
    </source>
</evidence>
<keyword evidence="3" id="KW-0863">Zinc-finger</keyword>
<evidence type="ECO:0000256" key="3">
    <source>
        <dbReference type="ARBA" id="ARBA00022771"/>
    </source>
</evidence>
<name>A0A8W8LQU1_MAGGI</name>
<evidence type="ECO:0000256" key="2">
    <source>
        <dbReference type="ARBA" id="ARBA00022723"/>
    </source>
</evidence>
<proteinExistence type="predicted"/>
<dbReference type="Gene3D" id="3.30.1740.10">
    <property type="entry name" value="Zinc finger, PARP-type"/>
    <property type="match status" value="3"/>
</dbReference>
<keyword evidence="9" id="KW-1185">Reference proteome</keyword>
<dbReference type="OMA" id="ATAWYHY"/>
<dbReference type="InterPro" id="IPR036957">
    <property type="entry name" value="Znf_PARP_sf"/>
</dbReference>
<accession>A0A8W8LQU1</accession>
<evidence type="ECO:0000256" key="5">
    <source>
        <dbReference type="ARBA" id="ARBA00023242"/>
    </source>
</evidence>
<keyword evidence="4" id="KW-0862">Zinc</keyword>
<dbReference type="AlphaFoldDB" id="A0A8W8LQU1"/>
<evidence type="ECO:0000259" key="7">
    <source>
        <dbReference type="PROSITE" id="PS50064"/>
    </source>
</evidence>
<evidence type="ECO:0000313" key="9">
    <source>
        <dbReference type="Proteomes" id="UP000005408"/>
    </source>
</evidence>
<dbReference type="GO" id="GO:0005634">
    <property type="term" value="C:nucleus"/>
    <property type="evidence" value="ECO:0007669"/>
    <property type="project" value="UniProtKB-SubCell"/>
</dbReference>
<dbReference type="GO" id="GO:0006281">
    <property type="term" value="P:DNA repair"/>
    <property type="evidence" value="ECO:0007669"/>
    <property type="project" value="TreeGrafter"/>
</dbReference>
<reference evidence="8" key="1">
    <citation type="submission" date="2022-08" db="UniProtKB">
        <authorList>
            <consortium name="EnsemblMetazoa"/>
        </authorList>
    </citation>
    <scope>IDENTIFICATION</scope>
    <source>
        <strain evidence="8">05x7-T-G4-1.051#20</strain>
    </source>
</reference>
<dbReference type="InterPro" id="IPR001510">
    <property type="entry name" value="Znf_PARP"/>
</dbReference>
<dbReference type="EnsemblMetazoa" id="G2925.2">
    <property type="protein sequence ID" value="G2925.2:cds"/>
    <property type="gene ID" value="G2925"/>
</dbReference>
<keyword evidence="2" id="KW-0479">Metal-binding</keyword>
<dbReference type="SUPFAM" id="SSF57716">
    <property type="entry name" value="Glucocorticoid receptor-like (DNA-binding domain)"/>
    <property type="match status" value="3"/>
</dbReference>
<feature type="domain" description="PARP-type" evidence="7">
    <location>
        <begin position="6"/>
        <end position="90"/>
    </location>
</feature>
<dbReference type="OrthoDB" id="429950at2759"/>